<dbReference type="HOGENOM" id="CLU_811933_0_0_1"/>
<dbReference type="InterPro" id="IPR012292">
    <property type="entry name" value="Globin/Proto"/>
</dbReference>
<dbReference type="AlphaFoldDB" id="E3M772"/>
<dbReference type="CDD" id="cd01040">
    <property type="entry name" value="Mb-like"/>
    <property type="match status" value="1"/>
</dbReference>
<keyword evidence="3" id="KW-0812">Transmembrane</keyword>
<keyword evidence="1" id="KW-0479">Metal-binding</keyword>
<evidence type="ECO:0000256" key="2">
    <source>
        <dbReference type="SAM" id="MobiDB-lite"/>
    </source>
</evidence>
<evidence type="ECO:0000313" key="4">
    <source>
        <dbReference type="EMBL" id="EFO93715.1"/>
    </source>
</evidence>
<dbReference type="Gene3D" id="1.10.490.10">
    <property type="entry name" value="Globins"/>
    <property type="match status" value="1"/>
</dbReference>
<dbReference type="SUPFAM" id="SSF46458">
    <property type="entry name" value="Globin-like"/>
    <property type="match status" value="1"/>
</dbReference>
<name>E3M772_CAERE</name>
<dbReference type="InterPro" id="IPR044399">
    <property type="entry name" value="Mb-like_M"/>
</dbReference>
<dbReference type="InterPro" id="IPR000971">
    <property type="entry name" value="Globin"/>
</dbReference>
<sequence>MFNCLETESKHDSTCSLFSISFFIISLGHYSCLLVIHFLLMHFECSYFSEKKRRKHQIKMGNTHPGASSTPSKSFKGKLGRQRRLSDPSQNQNVKNCHLAPGSSGNSHSCTTPPTIQINGKESFDEYEHGQLRAKSASTVSFSFFLLINLSSTSQDFSSLRSTSPPYQKNQKNSASERRKIFLSSSTNQDFSARSLDDSMTAKMSCMIRTKSHSPLKQMRTYSFRSIPSEENLIDKESCEVISESWRIVESRSASSIPTSCFGLFVFRRVLSKIPMLCPLFSLSESDDIFNLPESHPVRRHARLFTNILHISVKNVDELEAQVAPTVFKYGERHYRPDITPHMTEENVRIFCAQIVCTVFDFLRETEATPKCAESWIELMRYLGQKLLDGFDFAKLTAERKISINRNDHHLFLML</sequence>
<comment type="similarity">
    <text evidence="1">Belongs to the globin family.</text>
</comment>
<protein>
    <submittedName>
        <fullName evidence="4">CRE-GLB-23 protein</fullName>
    </submittedName>
</protein>
<evidence type="ECO:0000256" key="1">
    <source>
        <dbReference type="RuleBase" id="RU000356"/>
    </source>
</evidence>
<dbReference type="EMBL" id="DS268427">
    <property type="protein sequence ID" value="EFO93715.1"/>
    <property type="molecule type" value="Genomic_DNA"/>
</dbReference>
<dbReference type="GO" id="GO:0005344">
    <property type="term" value="F:oxygen carrier activity"/>
    <property type="evidence" value="ECO:0007669"/>
    <property type="project" value="UniProtKB-KW"/>
</dbReference>
<dbReference type="GO" id="GO:0020037">
    <property type="term" value="F:heme binding"/>
    <property type="evidence" value="ECO:0007669"/>
    <property type="project" value="InterPro"/>
</dbReference>
<feature type="compositionally biased region" description="Polar residues" evidence="2">
    <location>
        <begin position="103"/>
        <end position="115"/>
    </location>
</feature>
<dbReference type="GO" id="GO:0019825">
    <property type="term" value="F:oxygen binding"/>
    <property type="evidence" value="ECO:0007669"/>
    <property type="project" value="InterPro"/>
</dbReference>
<keyword evidence="3" id="KW-1133">Transmembrane helix</keyword>
<dbReference type="STRING" id="31234.E3M772"/>
<feature type="region of interest" description="Disordered" evidence="2">
    <location>
        <begin position="56"/>
        <end position="115"/>
    </location>
</feature>
<dbReference type="Pfam" id="PF00042">
    <property type="entry name" value="Globin"/>
    <property type="match status" value="1"/>
</dbReference>
<dbReference type="OrthoDB" id="5797731at2759"/>
<reference evidence="4" key="1">
    <citation type="submission" date="2007-07" db="EMBL/GenBank/DDBJ databases">
        <title>PCAP assembly of the Caenorhabditis remanei genome.</title>
        <authorList>
            <consortium name="The Caenorhabditis remanei Sequencing Consortium"/>
            <person name="Wilson R.K."/>
        </authorList>
    </citation>
    <scope>NUCLEOTIDE SEQUENCE [LARGE SCALE GENOMIC DNA]</scope>
    <source>
        <strain evidence="4">PB4641</strain>
    </source>
</reference>
<evidence type="ECO:0000313" key="5">
    <source>
        <dbReference type="Proteomes" id="UP000008281"/>
    </source>
</evidence>
<keyword evidence="1" id="KW-0561">Oxygen transport</keyword>
<organism evidence="5">
    <name type="scientific">Caenorhabditis remanei</name>
    <name type="common">Caenorhabditis vulgaris</name>
    <dbReference type="NCBI Taxonomy" id="31234"/>
    <lineage>
        <taxon>Eukaryota</taxon>
        <taxon>Metazoa</taxon>
        <taxon>Ecdysozoa</taxon>
        <taxon>Nematoda</taxon>
        <taxon>Chromadorea</taxon>
        <taxon>Rhabditida</taxon>
        <taxon>Rhabditina</taxon>
        <taxon>Rhabditomorpha</taxon>
        <taxon>Rhabditoidea</taxon>
        <taxon>Rhabditidae</taxon>
        <taxon>Peloderinae</taxon>
        <taxon>Caenorhabditis</taxon>
    </lineage>
</organism>
<evidence type="ECO:0000256" key="3">
    <source>
        <dbReference type="SAM" id="Phobius"/>
    </source>
</evidence>
<keyword evidence="5" id="KW-1185">Reference proteome</keyword>
<proteinExistence type="inferred from homology"/>
<dbReference type="InterPro" id="IPR009050">
    <property type="entry name" value="Globin-like_sf"/>
</dbReference>
<keyword evidence="1" id="KW-0813">Transport</keyword>
<gene>
    <name evidence="4" type="primary">Cre-glb-23</name>
    <name evidence="4" type="ORF">CRE_12666</name>
</gene>
<keyword evidence="1" id="KW-0349">Heme</keyword>
<feature type="transmembrane region" description="Helical" evidence="3">
    <location>
        <begin position="20"/>
        <end position="43"/>
    </location>
</feature>
<dbReference type="OMA" id="AESWIEL"/>
<dbReference type="Proteomes" id="UP000008281">
    <property type="component" value="Unassembled WGS sequence"/>
</dbReference>
<accession>E3M772</accession>
<keyword evidence="3" id="KW-0472">Membrane</keyword>
<keyword evidence="1" id="KW-0408">Iron</keyword>
<dbReference type="eggNOG" id="ENOG502S1A0">
    <property type="taxonomic scope" value="Eukaryota"/>
</dbReference>